<dbReference type="PRINTS" id="PR01069">
    <property type="entry name" value="ACCCTRFRASEA"/>
</dbReference>
<dbReference type="GO" id="GO:0003989">
    <property type="term" value="F:acetyl-CoA carboxylase activity"/>
    <property type="evidence" value="ECO:0007669"/>
    <property type="project" value="InterPro"/>
</dbReference>
<comment type="subunit">
    <text evidence="10">Acetyl-CoA carboxylase is a heterohexamer composed of biotin carboxyl carrier protein (AccB), biotin carboxylase (AccC) and two subunits each of ACCase subunit alpha (AccA) and ACCase subunit beta (AccD).</text>
</comment>
<name>A0A8T7M245_9CHLR</name>
<keyword evidence="2 10" id="KW-0444">Lipid biosynthesis</keyword>
<evidence type="ECO:0000259" key="11">
    <source>
        <dbReference type="PROSITE" id="PS50989"/>
    </source>
</evidence>
<evidence type="ECO:0000313" key="13">
    <source>
        <dbReference type="EMBL" id="WJW65759.1"/>
    </source>
</evidence>
<dbReference type="GO" id="GO:0016743">
    <property type="term" value="F:carboxyl- or carbamoyltransferase activity"/>
    <property type="evidence" value="ECO:0007669"/>
    <property type="project" value="UniProtKB-UniRule"/>
</dbReference>
<keyword evidence="4 10" id="KW-0547">Nucleotide-binding</keyword>
<dbReference type="PROSITE" id="PS50989">
    <property type="entry name" value="COA_CT_CTER"/>
    <property type="match status" value="1"/>
</dbReference>
<evidence type="ECO:0000313" key="12">
    <source>
        <dbReference type="EMBL" id="NWJ46389.1"/>
    </source>
</evidence>
<comment type="subcellular location">
    <subcellularLocation>
        <location evidence="10">Cytoplasm</location>
    </subcellularLocation>
</comment>
<evidence type="ECO:0000256" key="10">
    <source>
        <dbReference type="HAMAP-Rule" id="MF_00823"/>
    </source>
</evidence>
<dbReference type="PANTHER" id="PTHR42853:SF3">
    <property type="entry name" value="ACETYL-COENZYME A CARBOXYLASE CARBOXYL TRANSFERASE SUBUNIT ALPHA, CHLOROPLASTIC"/>
    <property type="match status" value="1"/>
</dbReference>
<gene>
    <name evidence="10" type="primary">accA</name>
    <name evidence="12" type="ORF">HXX08_10970</name>
    <name evidence="13" type="ORF">OZ401_001537</name>
</gene>
<dbReference type="RefSeq" id="WP_341467644.1">
    <property type="nucleotide sequence ID" value="NZ_CP128399.1"/>
</dbReference>
<dbReference type="EC" id="2.1.3.15" evidence="10"/>
<keyword evidence="3 10" id="KW-0808">Transferase</keyword>
<organism evidence="12 14">
    <name type="scientific">Candidatus Chlorohelix allophototropha</name>
    <dbReference type="NCBI Taxonomy" id="3003348"/>
    <lineage>
        <taxon>Bacteria</taxon>
        <taxon>Bacillati</taxon>
        <taxon>Chloroflexota</taxon>
        <taxon>Chloroflexia</taxon>
        <taxon>Candidatus Chloroheliales</taxon>
        <taxon>Candidatus Chloroheliaceae</taxon>
        <taxon>Candidatus Chlorohelix</taxon>
    </lineage>
</organism>
<evidence type="ECO:0000313" key="15">
    <source>
        <dbReference type="Proteomes" id="UP001431572"/>
    </source>
</evidence>
<keyword evidence="15" id="KW-1185">Reference proteome</keyword>
<comment type="function">
    <text evidence="10">Component of the acetyl coenzyme A carboxylase (ACC) complex. First, biotin carboxylase catalyzes the carboxylation of biotin on its carrier protein (BCCP) and then the CO(2) group is transferred by the carboxyltransferase to acetyl-CoA to form malonyl-CoA.</text>
</comment>
<dbReference type="Pfam" id="PF03255">
    <property type="entry name" value="ACCA"/>
    <property type="match status" value="1"/>
</dbReference>
<keyword evidence="12" id="KW-0436">Ligase</keyword>
<evidence type="ECO:0000256" key="9">
    <source>
        <dbReference type="ARBA" id="ARBA00049152"/>
    </source>
</evidence>
<evidence type="ECO:0000256" key="7">
    <source>
        <dbReference type="ARBA" id="ARBA00023098"/>
    </source>
</evidence>
<protein>
    <recommendedName>
        <fullName evidence="10">Acetyl-coenzyme A carboxylase carboxyl transferase subunit alpha</fullName>
        <shortName evidence="10">ACCase subunit alpha</shortName>
        <shortName evidence="10">Acetyl-CoA carboxylase carboxyltransferase subunit alpha</shortName>
        <ecNumber evidence="10">2.1.3.15</ecNumber>
    </recommendedName>
</protein>
<evidence type="ECO:0000256" key="8">
    <source>
        <dbReference type="ARBA" id="ARBA00023160"/>
    </source>
</evidence>
<proteinExistence type="inferred from homology"/>
<dbReference type="HAMAP" id="MF_00823">
    <property type="entry name" value="AcetylCoA_CT_alpha"/>
    <property type="match status" value="1"/>
</dbReference>
<evidence type="ECO:0000256" key="2">
    <source>
        <dbReference type="ARBA" id="ARBA00022516"/>
    </source>
</evidence>
<dbReference type="InterPro" id="IPR011763">
    <property type="entry name" value="COA_CT_C"/>
</dbReference>
<comment type="similarity">
    <text evidence="10">Belongs to the AccA family.</text>
</comment>
<keyword evidence="10" id="KW-0963">Cytoplasm</keyword>
<evidence type="ECO:0000256" key="1">
    <source>
        <dbReference type="ARBA" id="ARBA00004956"/>
    </source>
</evidence>
<evidence type="ECO:0000313" key="14">
    <source>
        <dbReference type="Proteomes" id="UP000521676"/>
    </source>
</evidence>
<feature type="domain" description="CoA carboxyltransferase C-terminal" evidence="11">
    <location>
        <begin position="2"/>
        <end position="251"/>
    </location>
</feature>
<keyword evidence="5 10" id="KW-0276">Fatty acid metabolism</keyword>
<accession>A0A8T7M245</accession>
<reference evidence="13" key="2">
    <citation type="journal article" date="2024" name="Nature">
        <title>Anoxygenic phototroph of the Chloroflexota uses a type I reaction centre.</title>
        <authorList>
            <person name="Tsuji J.M."/>
            <person name="Shaw N.A."/>
            <person name="Nagashima S."/>
            <person name="Venkiteswaran J.J."/>
            <person name="Schiff S.L."/>
            <person name="Watanabe T."/>
            <person name="Fukui M."/>
            <person name="Hanada S."/>
            <person name="Tank M."/>
            <person name="Neufeld J.D."/>
        </authorList>
    </citation>
    <scope>NUCLEOTIDE SEQUENCE</scope>
    <source>
        <strain evidence="13">L227-S17</strain>
    </source>
</reference>
<dbReference type="InterPro" id="IPR001095">
    <property type="entry name" value="Acetyl_CoA_COase_a_su"/>
</dbReference>
<keyword evidence="6 10" id="KW-0067">ATP-binding</keyword>
<evidence type="ECO:0000256" key="6">
    <source>
        <dbReference type="ARBA" id="ARBA00022840"/>
    </source>
</evidence>
<dbReference type="GO" id="GO:2001295">
    <property type="term" value="P:malonyl-CoA biosynthetic process"/>
    <property type="evidence" value="ECO:0007669"/>
    <property type="project" value="UniProtKB-UniRule"/>
</dbReference>
<dbReference type="Proteomes" id="UP000521676">
    <property type="component" value="Unassembled WGS sequence"/>
</dbReference>
<dbReference type="SUPFAM" id="SSF52096">
    <property type="entry name" value="ClpP/crotonase"/>
    <property type="match status" value="1"/>
</dbReference>
<dbReference type="PANTHER" id="PTHR42853">
    <property type="entry name" value="ACETYL-COENZYME A CARBOXYLASE CARBOXYL TRANSFERASE SUBUNIT ALPHA"/>
    <property type="match status" value="1"/>
</dbReference>
<dbReference type="EMBL" id="CP128399">
    <property type="protein sequence ID" value="WJW65759.1"/>
    <property type="molecule type" value="Genomic_DNA"/>
</dbReference>
<keyword evidence="7 10" id="KW-0443">Lipid metabolism</keyword>
<dbReference type="GO" id="GO:0005524">
    <property type="term" value="F:ATP binding"/>
    <property type="evidence" value="ECO:0007669"/>
    <property type="project" value="UniProtKB-KW"/>
</dbReference>
<dbReference type="GO" id="GO:0006633">
    <property type="term" value="P:fatty acid biosynthetic process"/>
    <property type="evidence" value="ECO:0007669"/>
    <property type="project" value="UniProtKB-KW"/>
</dbReference>
<reference evidence="12 14" key="1">
    <citation type="submission" date="2020-06" db="EMBL/GenBank/DDBJ databases">
        <title>Anoxygenic phototrophic Chloroflexota member uses a Type I reaction center.</title>
        <authorList>
            <person name="Tsuji J.M."/>
            <person name="Shaw N.A."/>
            <person name="Nagashima S."/>
            <person name="Venkiteswaran J."/>
            <person name="Schiff S.L."/>
            <person name="Hanada S."/>
            <person name="Tank M."/>
            <person name="Neufeld J.D."/>
        </authorList>
    </citation>
    <scope>NUCLEOTIDE SEQUENCE [LARGE SCALE GENOMIC DNA]</scope>
    <source>
        <strain evidence="12">L227-S17</strain>
    </source>
</reference>
<dbReference type="GO" id="GO:0009317">
    <property type="term" value="C:acetyl-CoA carboxylase complex"/>
    <property type="evidence" value="ECO:0007669"/>
    <property type="project" value="InterPro"/>
</dbReference>
<evidence type="ECO:0000256" key="4">
    <source>
        <dbReference type="ARBA" id="ARBA00022741"/>
    </source>
</evidence>
<dbReference type="Proteomes" id="UP001431572">
    <property type="component" value="Chromosome 1"/>
</dbReference>
<sequence length="292" mass="31537">MPGKEKKEIPTNNVTWEKVLLARHSMRPHALDFMNGLFKDFVELHGDRRFGDDSALVAGVAKFNTRSVIIMGQQKGRDTKENIARNFGSAHAEGYRKALRLFQQAEKFGMPIITFIDTGGAYPGKASEERGVGLAIAENLMELCRVKVPTIAVVTGEGGSGGALAIGIADRLLMLENAIYSVASPEAAATILWKDSAQAPAAAQAMKITAEELKDFGIIDEIVPEPVGGAQTDPPALMVTLAEALEHHLSELEQAFVVKGEAGIQAMLQARYNKYRAIGHWSEVNVLAGARE</sequence>
<dbReference type="AlphaFoldDB" id="A0A8T7M245"/>
<comment type="pathway">
    <text evidence="1 10">Lipid metabolism; malonyl-CoA biosynthesis; malonyl-CoA from acetyl-CoA: step 1/1.</text>
</comment>
<comment type="catalytic activity">
    <reaction evidence="9 10">
        <text>N(6)-carboxybiotinyl-L-lysyl-[protein] + acetyl-CoA = N(6)-biotinyl-L-lysyl-[protein] + malonyl-CoA</text>
        <dbReference type="Rhea" id="RHEA:54728"/>
        <dbReference type="Rhea" id="RHEA-COMP:10505"/>
        <dbReference type="Rhea" id="RHEA-COMP:10506"/>
        <dbReference type="ChEBI" id="CHEBI:57288"/>
        <dbReference type="ChEBI" id="CHEBI:57384"/>
        <dbReference type="ChEBI" id="CHEBI:83144"/>
        <dbReference type="ChEBI" id="CHEBI:83145"/>
        <dbReference type="EC" id="2.1.3.15"/>
    </reaction>
</comment>
<dbReference type="Gene3D" id="3.90.226.10">
    <property type="entry name" value="2-enoyl-CoA Hydratase, Chain A, domain 1"/>
    <property type="match status" value="1"/>
</dbReference>
<evidence type="ECO:0000256" key="5">
    <source>
        <dbReference type="ARBA" id="ARBA00022832"/>
    </source>
</evidence>
<dbReference type="EMBL" id="JACATZ010000001">
    <property type="protein sequence ID" value="NWJ46389.1"/>
    <property type="molecule type" value="Genomic_DNA"/>
</dbReference>
<dbReference type="NCBIfam" id="NF004344">
    <property type="entry name" value="PRK05724.1"/>
    <property type="match status" value="1"/>
</dbReference>
<dbReference type="NCBIfam" id="NF041504">
    <property type="entry name" value="AccA_sub"/>
    <property type="match status" value="1"/>
</dbReference>
<dbReference type="InterPro" id="IPR029045">
    <property type="entry name" value="ClpP/crotonase-like_dom_sf"/>
</dbReference>
<keyword evidence="8 10" id="KW-0275">Fatty acid biosynthesis</keyword>
<dbReference type="NCBIfam" id="TIGR00513">
    <property type="entry name" value="accA"/>
    <property type="match status" value="1"/>
</dbReference>
<evidence type="ECO:0000256" key="3">
    <source>
        <dbReference type="ARBA" id="ARBA00022679"/>
    </source>
</evidence>